<dbReference type="InterPro" id="IPR051368">
    <property type="entry name" value="SerProtInhib-TIL_Domain"/>
</dbReference>
<evidence type="ECO:0000313" key="7">
    <source>
        <dbReference type="WBParaSite" id="HCON_00152120-00001"/>
    </source>
</evidence>
<keyword evidence="6" id="KW-1185">Reference proteome</keyword>
<keyword evidence="3" id="KW-1015">Disulfide bond</keyword>
<evidence type="ECO:0000259" key="5">
    <source>
        <dbReference type="Pfam" id="PF01826"/>
    </source>
</evidence>
<keyword evidence="2" id="KW-0722">Serine protease inhibitor</keyword>
<feature type="domain" description="TIL" evidence="5">
    <location>
        <begin position="309"/>
        <end position="359"/>
    </location>
</feature>
<dbReference type="SUPFAM" id="SSF57567">
    <property type="entry name" value="Serine protease inhibitors"/>
    <property type="match status" value="3"/>
</dbReference>
<evidence type="ECO:0000256" key="3">
    <source>
        <dbReference type="ARBA" id="ARBA00023157"/>
    </source>
</evidence>
<dbReference type="WBParaSite" id="HCON_00152120-00001">
    <property type="protein sequence ID" value="HCON_00152120-00001"/>
    <property type="gene ID" value="HCON_00152120"/>
</dbReference>
<dbReference type="InterPro" id="IPR002919">
    <property type="entry name" value="TIL_dom"/>
</dbReference>
<dbReference type="OrthoDB" id="6236007at2759"/>
<feature type="domain" description="TIL" evidence="5">
    <location>
        <begin position="166"/>
        <end position="218"/>
    </location>
</feature>
<protein>
    <submittedName>
        <fullName evidence="7">TIL domain-containing protein</fullName>
    </submittedName>
</protein>
<organism evidence="6 7">
    <name type="scientific">Haemonchus contortus</name>
    <name type="common">Barber pole worm</name>
    <dbReference type="NCBI Taxonomy" id="6289"/>
    <lineage>
        <taxon>Eukaryota</taxon>
        <taxon>Metazoa</taxon>
        <taxon>Ecdysozoa</taxon>
        <taxon>Nematoda</taxon>
        <taxon>Chromadorea</taxon>
        <taxon>Rhabditida</taxon>
        <taxon>Rhabditina</taxon>
        <taxon>Rhabditomorpha</taxon>
        <taxon>Strongyloidea</taxon>
        <taxon>Trichostrongylidae</taxon>
        <taxon>Haemonchus</taxon>
    </lineage>
</organism>
<feature type="domain" description="TIL" evidence="5">
    <location>
        <begin position="70"/>
        <end position="122"/>
    </location>
</feature>
<dbReference type="AlphaFoldDB" id="A0A7I4YW03"/>
<evidence type="ECO:0000313" key="6">
    <source>
        <dbReference type="Proteomes" id="UP000025227"/>
    </source>
</evidence>
<dbReference type="Proteomes" id="UP000025227">
    <property type="component" value="Unplaced"/>
</dbReference>
<evidence type="ECO:0000256" key="2">
    <source>
        <dbReference type="ARBA" id="ARBA00022900"/>
    </source>
</evidence>
<evidence type="ECO:0000256" key="4">
    <source>
        <dbReference type="SAM" id="SignalP"/>
    </source>
</evidence>
<accession>A0A7I4YW03</accession>
<name>A0A7I4YW03_HAECO</name>
<reference evidence="7" key="1">
    <citation type="submission" date="2020-12" db="UniProtKB">
        <authorList>
            <consortium name="WormBaseParasite"/>
        </authorList>
    </citation>
    <scope>IDENTIFICATION</scope>
    <source>
        <strain evidence="7">MHco3</strain>
    </source>
</reference>
<dbReference type="GO" id="GO:0004867">
    <property type="term" value="F:serine-type endopeptidase inhibitor activity"/>
    <property type="evidence" value="ECO:0007669"/>
    <property type="project" value="UniProtKB-KW"/>
</dbReference>
<feature type="chain" id="PRO_5029806854" evidence="4">
    <location>
        <begin position="24"/>
        <end position="364"/>
    </location>
</feature>
<dbReference type="Gene3D" id="2.10.25.10">
    <property type="entry name" value="Laminin"/>
    <property type="match status" value="3"/>
</dbReference>
<dbReference type="CDD" id="cd19941">
    <property type="entry name" value="TIL"/>
    <property type="match status" value="3"/>
</dbReference>
<dbReference type="PANTHER" id="PTHR23259:SF70">
    <property type="entry name" value="ACCESSORY GLAND PROTEIN ACP62F-RELATED"/>
    <property type="match status" value="1"/>
</dbReference>
<dbReference type="PANTHER" id="PTHR23259">
    <property type="entry name" value="RIDDLE"/>
    <property type="match status" value="1"/>
</dbReference>
<keyword evidence="4" id="KW-0732">Signal</keyword>
<dbReference type="InterPro" id="IPR036084">
    <property type="entry name" value="Ser_inhib-like_sf"/>
</dbReference>
<keyword evidence="1" id="KW-0646">Protease inhibitor</keyword>
<dbReference type="Pfam" id="PF01826">
    <property type="entry name" value="TIL"/>
    <property type="match status" value="3"/>
</dbReference>
<evidence type="ECO:0000256" key="1">
    <source>
        <dbReference type="ARBA" id="ARBA00022690"/>
    </source>
</evidence>
<dbReference type="OMA" id="RSTHHIN"/>
<proteinExistence type="predicted"/>
<feature type="signal peptide" evidence="4">
    <location>
        <begin position="1"/>
        <end position="23"/>
    </location>
</feature>
<sequence>MHQFPIGFKALLVLFSLAWTSETSPTDERKVASAEYVTVPVVGPCATVRCGFNTTCFEFNGMAACYNTTCSPGEIFVECSSYCEPTCTPTNIACIQSCGPPACQCQPGFVRDNGMCIDPSLCSNIKPTTPSNEQRARCADVRVKCAAGHHCEDTPTGITCAPDPVCPPNEEFNICASDCEQTCVPMGRPCTMNCLPPKCQCKSGFVRDGGQCIDRSDCPNVGKITRTTQNYADEPVTPTLTTCDQLIVRIVCAPGFHCEIVNGEQGCVPDPVTPTLTTCDQALIRILCITGYHCEIVNGAPACVPDKACGANEEFIQCPSCEPTCGPIVPCLPGCFPPACRCVNGYVRDNGVCIRSTDCKTSYG</sequence>